<sequence length="252" mass="27229">MTEPLVTTGIDAAVATVTLNRPDKLNAVTPELFEELAAHLDRLSESTDVRCVVLAGAGRSFCAGHDLGSVADDEAAANRYREAEIVDALEALPMPTVAKVRGHCLTGGLELALACDLIVVAESARIADTHGRWGLAPVWGMSVRLPERVGESRAKELSFTSRFVDGREAADIGLADRCVADDDLDAAIDELTGQIAANSVGSNRIYKQLYARRRTLDRRAALLTERDLVFGMPDDARERLGSTRRPHRDHSG</sequence>
<evidence type="ECO:0000313" key="2">
    <source>
        <dbReference type="EMBL" id="MBB4133509.1"/>
    </source>
</evidence>
<dbReference type="SUPFAM" id="SSF52096">
    <property type="entry name" value="ClpP/crotonase"/>
    <property type="match status" value="1"/>
</dbReference>
<dbReference type="Proteomes" id="UP000551501">
    <property type="component" value="Unassembled WGS sequence"/>
</dbReference>
<accession>A0A840EX57</accession>
<evidence type="ECO:0000313" key="3">
    <source>
        <dbReference type="Proteomes" id="UP000551501"/>
    </source>
</evidence>
<reference evidence="2 3" key="1">
    <citation type="submission" date="2020-08" db="EMBL/GenBank/DDBJ databases">
        <title>Sequencing the genomes of 1000 actinobacteria strains.</title>
        <authorList>
            <person name="Klenk H.-P."/>
        </authorList>
    </citation>
    <scope>NUCLEOTIDE SEQUENCE [LARGE SCALE GENOMIC DNA]</scope>
    <source>
        <strain evidence="2 3">DSM 45298</strain>
    </source>
</reference>
<dbReference type="GO" id="GO:0003824">
    <property type="term" value="F:catalytic activity"/>
    <property type="evidence" value="ECO:0007669"/>
    <property type="project" value="UniProtKB-ARBA"/>
</dbReference>
<dbReference type="CDD" id="cd06558">
    <property type="entry name" value="crotonase-like"/>
    <property type="match status" value="1"/>
</dbReference>
<dbReference type="AlphaFoldDB" id="A0A840EX57"/>
<dbReference type="InterPro" id="IPR001753">
    <property type="entry name" value="Enoyl-CoA_hydra/iso"/>
</dbReference>
<dbReference type="EMBL" id="JACIFP010000001">
    <property type="protein sequence ID" value="MBB4133509.1"/>
    <property type="molecule type" value="Genomic_DNA"/>
</dbReference>
<dbReference type="RefSeq" id="WP_183368692.1">
    <property type="nucleotide sequence ID" value="NZ_BAABHL010000111.1"/>
</dbReference>
<comment type="similarity">
    <text evidence="1">Belongs to the enoyl-CoA hydratase/isomerase family.</text>
</comment>
<dbReference type="InterPro" id="IPR029045">
    <property type="entry name" value="ClpP/crotonase-like_dom_sf"/>
</dbReference>
<proteinExistence type="inferred from homology"/>
<protein>
    <submittedName>
        <fullName evidence="2">Enoyl-CoA hydratase/carnithine racemase</fullName>
    </submittedName>
</protein>
<keyword evidence="3" id="KW-1185">Reference proteome</keyword>
<organism evidence="2 3">
    <name type="scientific">Gordonia humi</name>
    <dbReference type="NCBI Taxonomy" id="686429"/>
    <lineage>
        <taxon>Bacteria</taxon>
        <taxon>Bacillati</taxon>
        <taxon>Actinomycetota</taxon>
        <taxon>Actinomycetes</taxon>
        <taxon>Mycobacteriales</taxon>
        <taxon>Gordoniaceae</taxon>
        <taxon>Gordonia</taxon>
    </lineage>
</organism>
<dbReference type="Gene3D" id="3.90.226.10">
    <property type="entry name" value="2-enoyl-CoA Hydratase, Chain A, domain 1"/>
    <property type="match status" value="1"/>
</dbReference>
<name>A0A840EX57_9ACTN</name>
<evidence type="ECO:0000256" key="1">
    <source>
        <dbReference type="ARBA" id="ARBA00005254"/>
    </source>
</evidence>
<dbReference type="PANTHER" id="PTHR43802:SF1">
    <property type="entry name" value="IP11341P-RELATED"/>
    <property type="match status" value="1"/>
</dbReference>
<dbReference type="Pfam" id="PF00378">
    <property type="entry name" value="ECH_1"/>
    <property type="match status" value="1"/>
</dbReference>
<dbReference type="PANTHER" id="PTHR43802">
    <property type="entry name" value="ENOYL-COA HYDRATASE"/>
    <property type="match status" value="1"/>
</dbReference>
<gene>
    <name evidence="2" type="ORF">BKA16_000061</name>
</gene>
<comment type="caution">
    <text evidence="2">The sequence shown here is derived from an EMBL/GenBank/DDBJ whole genome shotgun (WGS) entry which is preliminary data.</text>
</comment>